<dbReference type="EMBL" id="AFYH01027665">
    <property type="status" value="NOT_ANNOTATED_CDS"/>
    <property type="molecule type" value="Genomic_DNA"/>
</dbReference>
<evidence type="ECO:0000256" key="2">
    <source>
        <dbReference type="ARBA" id="ARBA00040746"/>
    </source>
</evidence>
<evidence type="ECO:0000313" key="4">
    <source>
        <dbReference type="Proteomes" id="UP000008672"/>
    </source>
</evidence>
<dbReference type="eggNOG" id="ENOG502QVX9">
    <property type="taxonomic scope" value="Eukaryota"/>
</dbReference>
<evidence type="ECO:0000313" key="3">
    <source>
        <dbReference type="Ensembl" id="ENSLACP00000016141.1"/>
    </source>
</evidence>
<proteinExistence type="inferred from homology"/>
<dbReference type="EMBL" id="AFYH01027663">
    <property type="status" value="NOT_ANNOTATED_CDS"/>
    <property type="molecule type" value="Genomic_DNA"/>
</dbReference>
<dbReference type="InterPro" id="IPR029063">
    <property type="entry name" value="SAM-dependent_MTases_sf"/>
</dbReference>
<dbReference type="OMA" id="YLYGPYK"/>
<dbReference type="PANTHER" id="PTHR20974:SF2">
    <property type="entry name" value="METHYLTRANSFERASE-LIKE 26"/>
    <property type="match status" value="1"/>
</dbReference>
<dbReference type="Pfam" id="PF06080">
    <property type="entry name" value="DUF938"/>
    <property type="match status" value="1"/>
</dbReference>
<dbReference type="Bgee" id="ENSLACG00000014217">
    <property type="expression patterns" value="Expressed in muscle tissue and 6 other cell types or tissues"/>
</dbReference>
<dbReference type="Ensembl" id="ENSLACT00000016253.1">
    <property type="protein sequence ID" value="ENSLACP00000016141.1"/>
    <property type="gene ID" value="ENSLACG00000014217.1"/>
</dbReference>
<sequence>FLFSQLFGSAEMIVAAAAERNKQPIVEVLQDYVDRRLPSRALEVASGSGQHIVHFAQAFPNVVWQPSELDKKSLESITAYIAALKVGNVKPPIFLDSSQSWKTWGGLSPNSLDLILNINMIHISEIKCTRGLFEGAGQLLKPQGLLITYGPSPVNGVVSPQSNVDFDLSLRRRNPAWGLKDTSLLQKLANENGIVLERMVSMPANNKCLIFRKEGTCCNA</sequence>
<dbReference type="EMBL" id="AFYH01027662">
    <property type="status" value="NOT_ANNOTATED_CDS"/>
    <property type="molecule type" value="Genomic_DNA"/>
</dbReference>
<dbReference type="SUPFAM" id="SSF53335">
    <property type="entry name" value="S-adenosyl-L-methionine-dependent methyltransferases"/>
    <property type="match status" value="1"/>
</dbReference>
<dbReference type="AlphaFoldDB" id="H3B2M0"/>
<organism evidence="3 4">
    <name type="scientific">Latimeria chalumnae</name>
    <name type="common">Coelacanth</name>
    <dbReference type="NCBI Taxonomy" id="7897"/>
    <lineage>
        <taxon>Eukaryota</taxon>
        <taxon>Metazoa</taxon>
        <taxon>Chordata</taxon>
        <taxon>Craniata</taxon>
        <taxon>Vertebrata</taxon>
        <taxon>Euteleostomi</taxon>
        <taxon>Coelacanthiformes</taxon>
        <taxon>Coelacanthidae</taxon>
        <taxon>Latimeria</taxon>
    </lineage>
</organism>
<dbReference type="FunCoup" id="H3B2M0">
    <property type="interactions" value="239"/>
</dbReference>
<dbReference type="PANTHER" id="PTHR20974">
    <property type="entry name" value="UPF0585 PROTEIN CG18661"/>
    <property type="match status" value="1"/>
</dbReference>
<dbReference type="InterPro" id="IPR010342">
    <property type="entry name" value="DUF938"/>
</dbReference>
<dbReference type="GeneTree" id="ENSGT00390000010750"/>
<dbReference type="InParanoid" id="H3B2M0"/>
<gene>
    <name evidence="3" type="primary">METTL26</name>
</gene>
<dbReference type="Gene3D" id="3.40.50.150">
    <property type="entry name" value="Vaccinia Virus protein VP39"/>
    <property type="match status" value="1"/>
</dbReference>
<dbReference type="EMBL" id="AFYH01027661">
    <property type="status" value="NOT_ANNOTATED_CDS"/>
    <property type="molecule type" value="Genomic_DNA"/>
</dbReference>
<evidence type="ECO:0000256" key="1">
    <source>
        <dbReference type="ARBA" id="ARBA00008308"/>
    </source>
</evidence>
<protein>
    <recommendedName>
        <fullName evidence="2">Methyltransferase-like 26</fullName>
    </recommendedName>
</protein>
<name>H3B2M0_LATCH</name>
<keyword evidence="4" id="KW-1185">Reference proteome</keyword>
<reference evidence="4" key="1">
    <citation type="submission" date="2011-08" db="EMBL/GenBank/DDBJ databases">
        <title>The draft genome of Latimeria chalumnae.</title>
        <authorList>
            <person name="Di Palma F."/>
            <person name="Alfoldi J."/>
            <person name="Johnson J."/>
            <person name="Berlin A."/>
            <person name="Gnerre S."/>
            <person name="Jaffe D."/>
            <person name="MacCallum I."/>
            <person name="Young S."/>
            <person name="Walker B.J."/>
            <person name="Lander E."/>
            <person name="Lindblad-Toh K."/>
        </authorList>
    </citation>
    <scope>NUCLEOTIDE SEQUENCE [LARGE SCALE GENOMIC DNA]</scope>
    <source>
        <strain evidence="4">Wild caught</strain>
    </source>
</reference>
<dbReference type="EMBL" id="AFYH01027664">
    <property type="status" value="NOT_ANNOTATED_CDS"/>
    <property type="molecule type" value="Genomic_DNA"/>
</dbReference>
<reference evidence="3" key="2">
    <citation type="submission" date="2025-08" db="UniProtKB">
        <authorList>
            <consortium name="Ensembl"/>
        </authorList>
    </citation>
    <scope>IDENTIFICATION</scope>
</reference>
<reference evidence="3" key="3">
    <citation type="submission" date="2025-09" db="UniProtKB">
        <authorList>
            <consortium name="Ensembl"/>
        </authorList>
    </citation>
    <scope>IDENTIFICATION</scope>
</reference>
<dbReference type="HOGENOM" id="CLU_067698_0_0_1"/>
<dbReference type="Proteomes" id="UP000008672">
    <property type="component" value="Unassembled WGS sequence"/>
</dbReference>
<accession>H3B2M0</accession>
<comment type="similarity">
    <text evidence="1">Belongs to the UPF0585 family.</text>
</comment>